<dbReference type="eggNOG" id="KOG1721">
    <property type="taxonomic scope" value="Eukaryota"/>
</dbReference>
<feature type="region of interest" description="Disordered" evidence="6">
    <location>
        <begin position="1"/>
        <end position="190"/>
    </location>
</feature>
<dbReference type="Pfam" id="PF00096">
    <property type="entry name" value="zf-C2H2"/>
    <property type="match status" value="1"/>
</dbReference>
<feature type="domain" description="C2H2-type" evidence="7">
    <location>
        <begin position="323"/>
        <end position="351"/>
    </location>
</feature>
<dbReference type="InterPro" id="IPR036236">
    <property type="entry name" value="Znf_C2H2_sf"/>
</dbReference>
<feature type="compositionally biased region" description="Low complexity" evidence="6">
    <location>
        <begin position="130"/>
        <end position="146"/>
    </location>
</feature>
<keyword evidence="1" id="KW-0479">Metal-binding</keyword>
<protein>
    <recommendedName>
        <fullName evidence="7">C2H2-type domain-containing protein</fullName>
    </recommendedName>
</protein>
<dbReference type="GO" id="GO:0008270">
    <property type="term" value="F:zinc ion binding"/>
    <property type="evidence" value="ECO:0007669"/>
    <property type="project" value="UniProtKB-KW"/>
</dbReference>
<reference evidence="8 9" key="1">
    <citation type="journal article" date="2010" name="Proc. Natl. Acad. Sci. U.S.A.">
        <title>Insights into evolution of multicellular fungi from the assembled chromosomes of the mushroom Coprinopsis cinerea (Coprinus cinereus).</title>
        <authorList>
            <person name="Stajich J.E."/>
            <person name="Wilke S.K."/>
            <person name="Ahren D."/>
            <person name="Au C.H."/>
            <person name="Birren B.W."/>
            <person name="Borodovsky M."/>
            <person name="Burns C."/>
            <person name="Canback B."/>
            <person name="Casselton L.A."/>
            <person name="Cheng C.K."/>
            <person name="Deng J."/>
            <person name="Dietrich F.S."/>
            <person name="Fargo D.C."/>
            <person name="Farman M.L."/>
            <person name="Gathman A.C."/>
            <person name="Goldberg J."/>
            <person name="Guigo R."/>
            <person name="Hoegger P.J."/>
            <person name="Hooker J.B."/>
            <person name="Huggins A."/>
            <person name="James T.Y."/>
            <person name="Kamada T."/>
            <person name="Kilaru S."/>
            <person name="Kodira C."/>
            <person name="Kues U."/>
            <person name="Kupfer D."/>
            <person name="Kwan H.S."/>
            <person name="Lomsadze A."/>
            <person name="Li W."/>
            <person name="Lilly W.W."/>
            <person name="Ma L.J."/>
            <person name="Mackey A.J."/>
            <person name="Manning G."/>
            <person name="Martin F."/>
            <person name="Muraguchi H."/>
            <person name="Natvig D.O."/>
            <person name="Palmerini H."/>
            <person name="Ramesh M.A."/>
            <person name="Rehmeyer C.J."/>
            <person name="Roe B.A."/>
            <person name="Shenoy N."/>
            <person name="Stanke M."/>
            <person name="Ter-Hovhannisyan V."/>
            <person name="Tunlid A."/>
            <person name="Velagapudi R."/>
            <person name="Vision T.J."/>
            <person name="Zeng Q."/>
            <person name="Zolan M.E."/>
            <person name="Pukkila P.J."/>
        </authorList>
    </citation>
    <scope>NUCLEOTIDE SEQUENCE [LARGE SCALE GENOMIC DNA]</scope>
    <source>
        <strain evidence="9">Okayama-7 / 130 / ATCC MYA-4618 / FGSC 9003</strain>
    </source>
</reference>
<evidence type="ECO:0000256" key="2">
    <source>
        <dbReference type="ARBA" id="ARBA00022737"/>
    </source>
</evidence>
<sequence>MPTSSPVHSPSQSNGQRSLSRESDDISTRPSLSRASSPSDHDGLMSDVESSKPLLPSLRDFCSGRLPSNGGSALDARIRDLGLEQPLPGPPPAPRAVSSGHYSPSPPISHRSSSTRTRDDEPEWRMMVDASAPSPDSAPSSAHCSPYQNERELPRFIERPPQPHPGHEHSPRRRSSSIESDSDDSYASVHRDPYPRTCLLLNRRHNAPPVYYRSHSFGTDESRYDRQSLGLRPAFPQPSTSTVSYRDTSQPDPYRPNNNGNNNNPPSPNWEDHVEKAGRVNGTGPVMFTCRWKKDNDQFCNYTGKKQLAKRHVESVHLAKKPHVCPTCQKPFPQKTSLDIHIRSVHTFEKSIKCDHCDACFSDPARRHKHIGVAHPDKVVKKARRKIAFDEIQHLLVKT</sequence>
<dbReference type="PROSITE" id="PS50157">
    <property type="entry name" value="ZINC_FINGER_C2H2_2"/>
    <property type="match status" value="1"/>
</dbReference>
<organism evidence="8 9">
    <name type="scientific">Coprinopsis cinerea (strain Okayama-7 / 130 / ATCC MYA-4618 / FGSC 9003)</name>
    <name type="common">Inky cap fungus</name>
    <name type="synonym">Hormographiella aspergillata</name>
    <dbReference type="NCBI Taxonomy" id="240176"/>
    <lineage>
        <taxon>Eukaryota</taxon>
        <taxon>Fungi</taxon>
        <taxon>Dikarya</taxon>
        <taxon>Basidiomycota</taxon>
        <taxon>Agaricomycotina</taxon>
        <taxon>Agaricomycetes</taxon>
        <taxon>Agaricomycetidae</taxon>
        <taxon>Agaricales</taxon>
        <taxon>Agaricineae</taxon>
        <taxon>Psathyrellaceae</taxon>
        <taxon>Coprinopsis</taxon>
    </lineage>
</organism>
<dbReference type="OrthoDB" id="654211at2759"/>
<dbReference type="PANTHER" id="PTHR46105">
    <property type="entry name" value="AGAP004733-PA"/>
    <property type="match status" value="1"/>
</dbReference>
<evidence type="ECO:0000313" key="9">
    <source>
        <dbReference type="Proteomes" id="UP000001861"/>
    </source>
</evidence>
<comment type="caution">
    <text evidence="8">The sequence shown here is derived from an EMBL/GenBank/DDBJ whole genome shotgun (WGS) entry which is preliminary data.</text>
</comment>
<feature type="region of interest" description="Disordered" evidence="6">
    <location>
        <begin position="230"/>
        <end position="277"/>
    </location>
</feature>
<feature type="compositionally biased region" description="Basic and acidic residues" evidence="6">
    <location>
        <begin position="149"/>
        <end position="158"/>
    </location>
</feature>
<evidence type="ECO:0000256" key="4">
    <source>
        <dbReference type="ARBA" id="ARBA00022833"/>
    </source>
</evidence>
<dbReference type="GO" id="GO:0000981">
    <property type="term" value="F:DNA-binding transcription factor activity, RNA polymerase II-specific"/>
    <property type="evidence" value="ECO:0007669"/>
    <property type="project" value="TreeGrafter"/>
</dbReference>
<dbReference type="RefSeq" id="XP_001837157.2">
    <property type="nucleotide sequence ID" value="XM_001837105.2"/>
</dbReference>
<name>A8NXG0_COPC7</name>
<dbReference type="InterPro" id="IPR013087">
    <property type="entry name" value="Znf_C2H2_type"/>
</dbReference>
<dbReference type="VEuPathDB" id="FungiDB:CC1G_00293"/>
<feature type="compositionally biased region" description="Low complexity" evidence="6">
    <location>
        <begin position="251"/>
        <end position="264"/>
    </location>
</feature>
<evidence type="ECO:0000256" key="3">
    <source>
        <dbReference type="ARBA" id="ARBA00022771"/>
    </source>
</evidence>
<dbReference type="AlphaFoldDB" id="A8NXG0"/>
<keyword evidence="3 5" id="KW-0863">Zinc-finger</keyword>
<evidence type="ECO:0000256" key="1">
    <source>
        <dbReference type="ARBA" id="ARBA00022723"/>
    </source>
</evidence>
<dbReference type="GO" id="GO:0000978">
    <property type="term" value="F:RNA polymerase II cis-regulatory region sequence-specific DNA binding"/>
    <property type="evidence" value="ECO:0007669"/>
    <property type="project" value="TreeGrafter"/>
</dbReference>
<dbReference type="InParanoid" id="A8NXG0"/>
<dbReference type="Proteomes" id="UP000001861">
    <property type="component" value="Unassembled WGS sequence"/>
</dbReference>
<proteinExistence type="predicted"/>
<dbReference type="PROSITE" id="PS00028">
    <property type="entry name" value="ZINC_FINGER_C2H2_1"/>
    <property type="match status" value="2"/>
</dbReference>
<evidence type="ECO:0000313" key="8">
    <source>
        <dbReference type="EMBL" id="EAU84774.2"/>
    </source>
</evidence>
<accession>A8NXG0</accession>
<dbReference type="KEGG" id="cci:CC1G_00293"/>
<dbReference type="HOGENOM" id="CLU_690810_0_0_1"/>
<feature type="compositionally biased region" description="Polar residues" evidence="6">
    <location>
        <begin position="237"/>
        <end position="250"/>
    </location>
</feature>
<dbReference type="PANTHER" id="PTHR46105:SF28">
    <property type="entry name" value="ZINC FINGER PROTEIN 37-LIKE"/>
    <property type="match status" value="1"/>
</dbReference>
<dbReference type="GeneID" id="6013713"/>
<keyword evidence="9" id="KW-1185">Reference proteome</keyword>
<gene>
    <name evidence="8" type="ORF">CC1G_00293</name>
</gene>
<dbReference type="Gene3D" id="3.30.160.60">
    <property type="entry name" value="Classic Zinc Finger"/>
    <property type="match status" value="1"/>
</dbReference>
<evidence type="ECO:0000259" key="7">
    <source>
        <dbReference type="PROSITE" id="PS50157"/>
    </source>
</evidence>
<feature type="compositionally biased region" description="Basic and acidic residues" evidence="6">
    <location>
        <begin position="116"/>
        <end position="126"/>
    </location>
</feature>
<dbReference type="FunFam" id="3.30.160.60:FF:000100">
    <property type="entry name" value="Zinc finger 45-like"/>
    <property type="match status" value="1"/>
</dbReference>
<keyword evidence="4" id="KW-0862">Zinc</keyword>
<dbReference type="SUPFAM" id="SSF57667">
    <property type="entry name" value="beta-beta-alpha zinc fingers"/>
    <property type="match status" value="1"/>
</dbReference>
<dbReference type="EMBL" id="AACS02000005">
    <property type="protein sequence ID" value="EAU84774.2"/>
    <property type="molecule type" value="Genomic_DNA"/>
</dbReference>
<evidence type="ECO:0000256" key="5">
    <source>
        <dbReference type="PROSITE-ProRule" id="PRU00042"/>
    </source>
</evidence>
<feature type="compositionally biased region" description="Polar residues" evidence="6">
    <location>
        <begin position="28"/>
        <end position="38"/>
    </location>
</feature>
<evidence type="ECO:0000256" key="6">
    <source>
        <dbReference type="SAM" id="MobiDB-lite"/>
    </source>
</evidence>
<dbReference type="InterPro" id="IPR050457">
    <property type="entry name" value="ZnFinger_BTB_dom_contain"/>
</dbReference>
<keyword evidence="2" id="KW-0677">Repeat</keyword>
<dbReference type="SMART" id="SM00355">
    <property type="entry name" value="ZnF_C2H2"/>
    <property type="match status" value="2"/>
</dbReference>
<feature type="compositionally biased region" description="Polar residues" evidence="6">
    <location>
        <begin position="1"/>
        <end position="18"/>
    </location>
</feature>